<dbReference type="RefSeq" id="WP_238897791.1">
    <property type="nucleotide sequence ID" value="NZ_JAKOGG010000016.1"/>
</dbReference>
<keyword evidence="1" id="KW-1133">Transmembrane helix</keyword>
<keyword evidence="3" id="KW-1185">Reference proteome</keyword>
<gene>
    <name evidence="2" type="ORF">L9G74_16870</name>
</gene>
<dbReference type="Proteomes" id="UP001201549">
    <property type="component" value="Unassembled WGS sequence"/>
</dbReference>
<feature type="transmembrane region" description="Helical" evidence="1">
    <location>
        <begin position="65"/>
        <end position="83"/>
    </location>
</feature>
<evidence type="ECO:0000313" key="3">
    <source>
        <dbReference type="Proteomes" id="UP001201549"/>
    </source>
</evidence>
<comment type="caution">
    <text evidence="2">The sequence shown here is derived from an EMBL/GenBank/DDBJ whole genome shotgun (WGS) entry which is preliminary data.</text>
</comment>
<dbReference type="EMBL" id="JAKOGG010000016">
    <property type="protein sequence ID" value="MCS4558112.1"/>
    <property type="molecule type" value="Genomic_DNA"/>
</dbReference>
<accession>A0ABT2FP55</accession>
<proteinExistence type="predicted"/>
<keyword evidence="1" id="KW-0812">Transmembrane</keyword>
<name>A0ABT2FP55_9GAMM</name>
<protein>
    <submittedName>
        <fullName evidence="2">Uncharacterized protein</fullName>
    </submittedName>
</protein>
<evidence type="ECO:0000313" key="2">
    <source>
        <dbReference type="EMBL" id="MCS4558112.1"/>
    </source>
</evidence>
<sequence>MICSHCSKRIAVDQIAEQRGQGFTAQIRCPHCSAWLGRTAWLLRLKLVGFYTALAMAGLAWWLPAWRGGCTVMAILGVITLLLSHMMDQLQVVERPPQVDDSAERQRYR</sequence>
<reference evidence="3" key="1">
    <citation type="submission" date="2023-07" db="EMBL/GenBank/DDBJ databases">
        <title>Shewanella mangrovi sp. nov., an acetaldehyde- degrading bacterium isolated from mangrove sediment.</title>
        <authorList>
            <person name="Liu Y."/>
        </authorList>
    </citation>
    <scope>NUCLEOTIDE SEQUENCE [LARGE SCALE GENOMIC DNA]</scope>
    <source>
        <strain evidence="3">C32</strain>
    </source>
</reference>
<organism evidence="2 3">
    <name type="scientific">Shewanella electrica</name>
    <dbReference type="NCBI Taxonomy" id="515560"/>
    <lineage>
        <taxon>Bacteria</taxon>
        <taxon>Pseudomonadati</taxon>
        <taxon>Pseudomonadota</taxon>
        <taxon>Gammaproteobacteria</taxon>
        <taxon>Alteromonadales</taxon>
        <taxon>Shewanellaceae</taxon>
        <taxon>Shewanella</taxon>
    </lineage>
</organism>
<keyword evidence="1" id="KW-0472">Membrane</keyword>
<feature type="transmembrane region" description="Helical" evidence="1">
    <location>
        <begin position="41"/>
        <end position="59"/>
    </location>
</feature>
<evidence type="ECO:0000256" key="1">
    <source>
        <dbReference type="SAM" id="Phobius"/>
    </source>
</evidence>